<dbReference type="AlphaFoldDB" id="A0A1I7X7E4"/>
<name>A0A1I7X7E4_HETBA</name>
<sequence length="158" mass="18144">MATLIKSRKNLIRIQDLVVIQNPFLFHEKNTSLPIILLPFLVTPQKMILMLAADCLDGFNSGNYDDSTKKTISQSLKRLNKAVRKKSEKKEKERNYKNSNGKLFVQVKSAKKCRRYAKNQTTMSDCSSILQQSKYKQKNANQMKIVIDACSTCIENYC</sequence>
<reference evidence="2" key="1">
    <citation type="submission" date="2016-11" db="UniProtKB">
        <authorList>
            <consortium name="WormBaseParasite"/>
        </authorList>
    </citation>
    <scope>IDENTIFICATION</scope>
</reference>
<accession>A0A1I7X7E4</accession>
<protein>
    <submittedName>
        <fullName evidence="2">Uncharacterized protein</fullName>
    </submittedName>
</protein>
<keyword evidence="1" id="KW-1185">Reference proteome</keyword>
<organism evidence="1 2">
    <name type="scientific">Heterorhabditis bacteriophora</name>
    <name type="common">Entomopathogenic nematode worm</name>
    <dbReference type="NCBI Taxonomy" id="37862"/>
    <lineage>
        <taxon>Eukaryota</taxon>
        <taxon>Metazoa</taxon>
        <taxon>Ecdysozoa</taxon>
        <taxon>Nematoda</taxon>
        <taxon>Chromadorea</taxon>
        <taxon>Rhabditida</taxon>
        <taxon>Rhabditina</taxon>
        <taxon>Rhabditomorpha</taxon>
        <taxon>Strongyloidea</taxon>
        <taxon>Heterorhabditidae</taxon>
        <taxon>Heterorhabditis</taxon>
    </lineage>
</organism>
<dbReference type="WBParaSite" id="Hba_13346">
    <property type="protein sequence ID" value="Hba_13346"/>
    <property type="gene ID" value="Hba_13346"/>
</dbReference>
<proteinExistence type="predicted"/>
<evidence type="ECO:0000313" key="1">
    <source>
        <dbReference type="Proteomes" id="UP000095283"/>
    </source>
</evidence>
<dbReference type="Proteomes" id="UP000095283">
    <property type="component" value="Unplaced"/>
</dbReference>
<evidence type="ECO:0000313" key="2">
    <source>
        <dbReference type="WBParaSite" id="Hba_13346"/>
    </source>
</evidence>